<evidence type="ECO:0000313" key="2">
    <source>
        <dbReference type="EMBL" id="XBO73575.1"/>
    </source>
</evidence>
<dbReference type="RefSeq" id="WP_348814413.1">
    <property type="nucleotide sequence ID" value="NZ_CP098828.1"/>
</dbReference>
<protein>
    <recommendedName>
        <fullName evidence="3">Cadherin domain-containing protein</fullName>
    </recommendedName>
</protein>
<name>A0AAU7KQ02_9GAMM</name>
<organism evidence="2">
    <name type="scientific">Halomonas sp. H10-59</name>
    <dbReference type="NCBI Taxonomy" id="2950874"/>
    <lineage>
        <taxon>Bacteria</taxon>
        <taxon>Pseudomonadati</taxon>
        <taxon>Pseudomonadota</taxon>
        <taxon>Gammaproteobacteria</taxon>
        <taxon>Oceanospirillales</taxon>
        <taxon>Halomonadaceae</taxon>
        <taxon>Halomonas</taxon>
    </lineage>
</organism>
<proteinExistence type="predicted"/>
<gene>
    <name evidence="2" type="ORF">NFG57_12090</name>
</gene>
<sequence>MKSGLDSFVAATIQSPPLEEGDDISTVASVDEDGLPGGNLEGPSDLGGSATVITGTIPYSFGSLGAADFAPFSWSSSGLPSLSSQGEALHYVVSPSGKTLAARTLDGQTVLHLTVTDIDTGAYRLALRAPLDHPITGNEDDLAFSVKYTIRDSQNNQASARVGIVIDDDSPTNTIDSPVAVDAGDNVTGFWRQRGGADGVDSTKVTLSGSTTEFELDQRIFTPQGSLTVNSDGSFTLNASPNITSDTELVFQIVTTDGDGDSVASEGRISVNAALLSDDRPTTPLSDGDLATSSPLALLDEDGLPGGEPGGIGDIPGEATVAMGNLGYDFGDDGAGDVVWETHNLPDIRSGGTRIDWQPSAEGKQLSGLDADGRTALHVELLDVEDGTYRVTLARPLDHGGVNIEDNLDLSFGYRITDSDGDSALGELLVRINDDSPVKGRSNQDTPAAEPLDIAELLDDSESAGKLTDPAITPILADDPSPSPITAQTSLDSEMAPTINEDLRTLLEDTTIPADI</sequence>
<evidence type="ECO:0008006" key="3">
    <source>
        <dbReference type="Google" id="ProtNLM"/>
    </source>
</evidence>
<dbReference type="AlphaFoldDB" id="A0AAU7KQ02"/>
<accession>A0AAU7KQ02</accession>
<evidence type="ECO:0000256" key="1">
    <source>
        <dbReference type="SAM" id="MobiDB-lite"/>
    </source>
</evidence>
<feature type="region of interest" description="Disordered" evidence="1">
    <location>
        <begin position="465"/>
        <end position="489"/>
    </location>
</feature>
<reference evidence="2" key="1">
    <citation type="submission" date="2022-06" db="EMBL/GenBank/DDBJ databases">
        <title>A novel DMS-producing enzyme.</title>
        <authorList>
            <person name="Zhang Y."/>
        </authorList>
    </citation>
    <scope>NUCLEOTIDE SEQUENCE</scope>
    <source>
        <strain evidence="2">H10-59</strain>
    </source>
</reference>
<dbReference type="EMBL" id="CP098828">
    <property type="protein sequence ID" value="XBO73575.1"/>
    <property type="molecule type" value="Genomic_DNA"/>
</dbReference>